<gene>
    <name evidence="2" type="ORF">METZ01_LOCUS130063</name>
</gene>
<dbReference type="InterPro" id="IPR010177">
    <property type="entry name" value="Paired_CXXCH_1"/>
</dbReference>
<dbReference type="CDD" id="cd08168">
    <property type="entry name" value="Cytochrom_C3"/>
    <property type="match status" value="1"/>
</dbReference>
<organism evidence="2">
    <name type="scientific">marine metagenome</name>
    <dbReference type="NCBI Taxonomy" id="408172"/>
    <lineage>
        <taxon>unclassified sequences</taxon>
        <taxon>metagenomes</taxon>
        <taxon>ecological metagenomes</taxon>
    </lineage>
</organism>
<dbReference type="EMBL" id="UINC01018390">
    <property type="protein sequence ID" value="SVA77209.1"/>
    <property type="molecule type" value="Genomic_DNA"/>
</dbReference>
<dbReference type="AlphaFoldDB" id="A0A381YJJ9"/>
<reference evidence="2" key="1">
    <citation type="submission" date="2018-05" db="EMBL/GenBank/DDBJ databases">
        <authorList>
            <person name="Lanie J.A."/>
            <person name="Ng W.-L."/>
            <person name="Kazmierczak K.M."/>
            <person name="Andrzejewski T.M."/>
            <person name="Davidsen T.M."/>
            <person name="Wayne K.J."/>
            <person name="Tettelin H."/>
            <person name="Glass J.I."/>
            <person name="Rusch D."/>
            <person name="Podicherti R."/>
            <person name="Tsui H.-C.T."/>
            <person name="Winkler M.E."/>
        </authorList>
    </citation>
    <scope>NUCLEOTIDE SEQUENCE</scope>
</reference>
<feature type="domain" description="Doubled CXXCH motif" evidence="1">
    <location>
        <begin position="36"/>
        <end position="78"/>
    </location>
</feature>
<dbReference type="Pfam" id="PF09699">
    <property type="entry name" value="Paired_CXXCH_1"/>
    <property type="match status" value="1"/>
</dbReference>
<proteinExistence type="predicted"/>
<dbReference type="InterPro" id="IPR036280">
    <property type="entry name" value="Multihaem_cyt_sf"/>
</dbReference>
<evidence type="ECO:0000259" key="1">
    <source>
        <dbReference type="Pfam" id="PF09699"/>
    </source>
</evidence>
<accession>A0A381YJJ9</accession>
<dbReference type="SUPFAM" id="SSF48695">
    <property type="entry name" value="Multiheme cytochromes"/>
    <property type="match status" value="2"/>
</dbReference>
<protein>
    <recommendedName>
        <fullName evidence="1">Doubled CXXCH motif domain-containing protein</fullName>
    </recommendedName>
</protein>
<dbReference type="Gene3D" id="3.90.10.10">
    <property type="entry name" value="Cytochrome C3"/>
    <property type="match status" value="2"/>
</dbReference>
<name>A0A381YJJ9_9ZZZZ</name>
<evidence type="ECO:0000313" key="2">
    <source>
        <dbReference type="EMBL" id="SVA77209.1"/>
    </source>
</evidence>
<sequence>MVAAVVIAAIAAFGFDFGNQEQVASSLDAGPLSSIHQNFTSEQGCNACHSAHGSGALGWLEAAMTDSGPSDNCTNCHQFKNPVNGPHNSALISASHPGNTSCTMCHTEHKGADANIVKMDDAQCNSCHKAKFASFATNHKEFSETYPFGQRTAIAFNHSSHFGKHFKDARYSKNAPAKGCVGCHDVALAERNVPVRGFDDTCAGCHQDTVAGREFVMFTFPEFEENPIDIEDIIESPGGALAAAAKATQDLQVEVEKLAETTSSASSKAIVEEIKTILADLGDRVGSEEADEEFEPISSETLSPVSAELLGVNGEEVDEYAEATKTLVEGVLENGVTALAELVGEAGGNPDTLLRGLSNSTVVPAFTAWAVNKEYEAAGETIEKGWYANELSLVYRATAHGDPVMKAWLDYAAQNGSESLNEAFLSRTDGAGACTKCHAVSSTETDKSADKNKEVALKVEWKSHPADGSPLVKYSHKPHVNLLGPGSWCTSCHKINEKAEFSAAFNQLDPHKFSSNFSSVKKGTCVECHGGGQVSQTCTTCHEYHQGPGFKKTMMRQVAGKK</sequence>